<dbReference type="GO" id="GO:0015036">
    <property type="term" value="F:disulfide oxidoreductase activity"/>
    <property type="evidence" value="ECO:0007669"/>
    <property type="project" value="UniProtKB-ARBA"/>
</dbReference>
<dbReference type="Proteomes" id="UP000622890">
    <property type="component" value="Unassembled WGS sequence"/>
</dbReference>
<sequence length="225" mass="24959">MRFMKHALAAVSFGMAAMMAHATPQAPVNGTDYRTLATAEPTEAPAGKVEVIEFFWYNCPHCFALDPKLTEWVKKEGNAIAFRRVPVMFRPNFVPQQKLYYALEAMNRLDLHEKVFNAIHAERKPINTDKEIIDFIAAQGVDRAKFTEVFNSFGVQAKARRAAQLQQDYKIDGVPTLAIGGKYMTSPSIVGEGMGGNQPEPKLHEAALQVATFLVDKTAKEGGKK</sequence>
<feature type="disulfide bond" description="Redox-active" evidence="8">
    <location>
        <begin position="59"/>
        <end position="62"/>
    </location>
</feature>
<dbReference type="EMBL" id="JAEPBG010000019">
    <property type="protein sequence ID" value="MBK4738276.1"/>
    <property type="molecule type" value="Genomic_DNA"/>
</dbReference>
<evidence type="ECO:0000256" key="6">
    <source>
        <dbReference type="ARBA" id="ARBA00023284"/>
    </source>
</evidence>
<dbReference type="InterPro" id="IPR017937">
    <property type="entry name" value="Thioredoxin_CS"/>
</dbReference>
<comment type="caution">
    <text evidence="11">The sequence shown here is derived from an EMBL/GenBank/DDBJ whole genome shotgun (WGS) entry which is preliminary data.</text>
</comment>
<feature type="domain" description="Thioredoxin" evidence="10">
    <location>
        <begin position="11"/>
        <end position="167"/>
    </location>
</feature>
<evidence type="ECO:0000259" key="10">
    <source>
        <dbReference type="PROSITE" id="PS51352"/>
    </source>
</evidence>
<evidence type="ECO:0000256" key="4">
    <source>
        <dbReference type="ARBA" id="ARBA00022764"/>
    </source>
</evidence>
<evidence type="ECO:0000256" key="3">
    <source>
        <dbReference type="ARBA" id="ARBA00022729"/>
    </source>
</evidence>
<keyword evidence="12" id="KW-1185">Reference proteome</keyword>
<comment type="subcellular location">
    <subcellularLocation>
        <location evidence="1 7">Periplasm</location>
    </subcellularLocation>
</comment>
<dbReference type="Gene3D" id="3.40.30.10">
    <property type="entry name" value="Glutaredoxin"/>
    <property type="match status" value="1"/>
</dbReference>
<dbReference type="InterPro" id="IPR050824">
    <property type="entry name" value="Thiol_disulfide_DsbA"/>
</dbReference>
<gene>
    <name evidence="11" type="ORF">JJB74_26945</name>
</gene>
<dbReference type="PROSITE" id="PS51352">
    <property type="entry name" value="THIOREDOXIN_2"/>
    <property type="match status" value="1"/>
</dbReference>
<feature type="signal peptide" evidence="9">
    <location>
        <begin position="1"/>
        <end position="22"/>
    </location>
</feature>
<dbReference type="InterPro" id="IPR023205">
    <property type="entry name" value="DsbA/DsbL"/>
</dbReference>
<keyword evidence="4 7" id="KW-0574">Periplasm</keyword>
<dbReference type="Pfam" id="PF01323">
    <property type="entry name" value="DSBA"/>
    <property type="match status" value="1"/>
</dbReference>
<dbReference type="InterPro" id="IPR001853">
    <property type="entry name" value="DSBA-like_thioredoxin_dom"/>
</dbReference>
<reference evidence="11" key="1">
    <citation type="submission" date="2021-01" db="EMBL/GenBank/DDBJ databases">
        <title>Genome sequence of strain Noviherbaspirillum sp. DKR-6.</title>
        <authorList>
            <person name="Chaudhary D.K."/>
        </authorList>
    </citation>
    <scope>NUCLEOTIDE SEQUENCE</scope>
    <source>
        <strain evidence="11">DKR-6</strain>
    </source>
</reference>
<organism evidence="11 12">
    <name type="scientific">Noviherbaspirillum pedocola</name>
    <dbReference type="NCBI Taxonomy" id="2801341"/>
    <lineage>
        <taxon>Bacteria</taxon>
        <taxon>Pseudomonadati</taxon>
        <taxon>Pseudomonadota</taxon>
        <taxon>Betaproteobacteria</taxon>
        <taxon>Burkholderiales</taxon>
        <taxon>Oxalobacteraceae</taxon>
        <taxon>Noviherbaspirillum</taxon>
    </lineage>
</organism>
<dbReference type="CDD" id="cd03019">
    <property type="entry name" value="DsbA_DsbA"/>
    <property type="match status" value="1"/>
</dbReference>
<name>A0A934T082_9BURK</name>
<evidence type="ECO:0000256" key="5">
    <source>
        <dbReference type="ARBA" id="ARBA00023157"/>
    </source>
</evidence>
<dbReference type="InterPro" id="IPR036249">
    <property type="entry name" value="Thioredoxin-like_sf"/>
</dbReference>
<dbReference type="RefSeq" id="WP_200597347.1">
    <property type="nucleotide sequence ID" value="NZ_JAEPBG010000019.1"/>
</dbReference>
<dbReference type="SUPFAM" id="SSF52833">
    <property type="entry name" value="Thioredoxin-like"/>
    <property type="match status" value="1"/>
</dbReference>
<dbReference type="PANTHER" id="PTHR35891:SF3">
    <property type="entry name" value="THIOL:DISULFIDE INTERCHANGE PROTEIN DSBL"/>
    <property type="match status" value="1"/>
</dbReference>
<dbReference type="PANTHER" id="PTHR35891">
    <property type="entry name" value="THIOL:DISULFIDE INTERCHANGE PROTEIN DSBA"/>
    <property type="match status" value="1"/>
</dbReference>
<evidence type="ECO:0000256" key="2">
    <source>
        <dbReference type="ARBA" id="ARBA00005791"/>
    </source>
</evidence>
<evidence type="ECO:0000256" key="1">
    <source>
        <dbReference type="ARBA" id="ARBA00004418"/>
    </source>
</evidence>
<dbReference type="GO" id="GO:0042597">
    <property type="term" value="C:periplasmic space"/>
    <property type="evidence" value="ECO:0007669"/>
    <property type="project" value="UniProtKB-SubCell"/>
</dbReference>
<keyword evidence="5 7" id="KW-1015">Disulfide bond</keyword>
<accession>A0A934T082</accession>
<evidence type="ECO:0000313" key="12">
    <source>
        <dbReference type="Proteomes" id="UP000622890"/>
    </source>
</evidence>
<dbReference type="PIRSF" id="PIRSF001488">
    <property type="entry name" value="Tdi_protein"/>
    <property type="match status" value="1"/>
</dbReference>
<evidence type="ECO:0000313" key="11">
    <source>
        <dbReference type="EMBL" id="MBK4738276.1"/>
    </source>
</evidence>
<evidence type="ECO:0000256" key="8">
    <source>
        <dbReference type="PIRSR" id="PIRSR001488-1"/>
    </source>
</evidence>
<dbReference type="InterPro" id="IPR013766">
    <property type="entry name" value="Thioredoxin_domain"/>
</dbReference>
<feature type="chain" id="PRO_5037389500" description="Thiol:disulfide interchange protein" evidence="9">
    <location>
        <begin position="23"/>
        <end position="225"/>
    </location>
</feature>
<protein>
    <recommendedName>
        <fullName evidence="7">Thiol:disulfide interchange protein</fullName>
    </recommendedName>
</protein>
<dbReference type="AlphaFoldDB" id="A0A934T082"/>
<comment type="similarity">
    <text evidence="2">Belongs to the thioredoxin family. DsbA subfamily.</text>
</comment>
<keyword evidence="3 9" id="KW-0732">Signal</keyword>
<evidence type="ECO:0000256" key="7">
    <source>
        <dbReference type="PIRNR" id="PIRNR001488"/>
    </source>
</evidence>
<evidence type="ECO:0000256" key="9">
    <source>
        <dbReference type="SAM" id="SignalP"/>
    </source>
</evidence>
<keyword evidence="6" id="KW-0676">Redox-active center</keyword>
<proteinExistence type="inferred from homology"/>
<dbReference type="PROSITE" id="PS00194">
    <property type="entry name" value="THIOREDOXIN_1"/>
    <property type="match status" value="1"/>
</dbReference>